<feature type="binding site" evidence="4">
    <location>
        <position position="232"/>
    </location>
    <ligand>
        <name>Zn(2+)</name>
        <dbReference type="ChEBI" id="CHEBI:29105"/>
        <label>2</label>
    </ligand>
</feature>
<evidence type="ECO:0000256" key="3">
    <source>
        <dbReference type="PIRSR" id="PIRSR601559-50"/>
    </source>
</evidence>
<evidence type="ECO:0000256" key="5">
    <source>
        <dbReference type="PROSITE-ProRule" id="PRU00679"/>
    </source>
</evidence>
<evidence type="ECO:0000313" key="7">
    <source>
        <dbReference type="Proteomes" id="UP000445000"/>
    </source>
</evidence>
<dbReference type="PANTHER" id="PTHR10819">
    <property type="entry name" value="PHOSPHOTRIESTERASE-RELATED"/>
    <property type="match status" value="1"/>
</dbReference>
<feature type="modified residue" description="N6-carboxylysine" evidence="3 5">
    <location>
        <position position="170"/>
    </location>
</feature>
<gene>
    <name evidence="6" type="ORF">GCM10011487_13450</name>
</gene>
<keyword evidence="7" id="KW-1185">Reference proteome</keyword>
<protein>
    <submittedName>
        <fullName evidence="6">Phosphotriesterase</fullName>
    </submittedName>
</protein>
<accession>A0A829Y8L4</accession>
<comment type="cofactor">
    <cofactor evidence="4">
        <name>a divalent metal cation</name>
        <dbReference type="ChEBI" id="CHEBI:60240"/>
    </cofactor>
    <text evidence="4">Binds 2 divalent metal cations per subunit.</text>
</comment>
<dbReference type="PANTHER" id="PTHR10819:SF3">
    <property type="entry name" value="PHOSPHOTRIESTERASE-RELATED PROTEIN"/>
    <property type="match status" value="1"/>
</dbReference>
<evidence type="ECO:0000256" key="4">
    <source>
        <dbReference type="PIRSR" id="PIRSR601559-51"/>
    </source>
</evidence>
<comment type="similarity">
    <text evidence="5">Belongs to the metallo-dependent hydrolases superfamily. Phosphotriesterase family.</text>
</comment>
<dbReference type="EMBL" id="BLJN01000001">
    <property type="protein sequence ID" value="GFE79345.1"/>
    <property type="molecule type" value="Genomic_DNA"/>
</dbReference>
<reference evidence="7" key="1">
    <citation type="submission" date="2020-01" db="EMBL/GenBank/DDBJ databases">
        <title>'Steroidobacter agaridevorans' sp. nov., agar-degrading bacteria isolated from rhizosphere soils.</title>
        <authorList>
            <person name="Ikenaga M."/>
            <person name="Kataoka M."/>
            <person name="Murouchi A."/>
            <person name="Katsuragi S."/>
            <person name="Sakai M."/>
        </authorList>
    </citation>
    <scope>NUCLEOTIDE SEQUENCE [LARGE SCALE GENOMIC DNA]</scope>
    <source>
        <strain evidence="7">YU21-B</strain>
    </source>
</reference>
<feature type="binding site" evidence="4">
    <location>
        <position position="63"/>
    </location>
    <ligand>
        <name>Zn(2+)</name>
        <dbReference type="ChEBI" id="CHEBI:29105"/>
        <label>1</label>
    </ligand>
</feature>
<name>A0A829Y8L4_9GAMM</name>
<feature type="binding site" description="via carbamate group" evidence="4">
    <location>
        <position position="170"/>
    </location>
    <ligand>
        <name>Zn(2+)</name>
        <dbReference type="ChEBI" id="CHEBI:29105"/>
        <label>1</label>
    </ligand>
</feature>
<feature type="binding site" evidence="4">
    <location>
        <position position="203"/>
    </location>
    <ligand>
        <name>Zn(2+)</name>
        <dbReference type="ChEBI" id="CHEBI:29105"/>
        <label>2</label>
    </ligand>
</feature>
<keyword evidence="1 4" id="KW-0479">Metal-binding</keyword>
<feature type="binding site" description="via carbamate group" evidence="4">
    <location>
        <position position="170"/>
    </location>
    <ligand>
        <name>Zn(2+)</name>
        <dbReference type="ChEBI" id="CHEBI:29105"/>
        <label>2</label>
    </ligand>
</feature>
<evidence type="ECO:0000313" key="6">
    <source>
        <dbReference type="EMBL" id="GFE79345.1"/>
    </source>
</evidence>
<feature type="binding site" evidence="4">
    <location>
        <position position="293"/>
    </location>
    <ligand>
        <name>Zn(2+)</name>
        <dbReference type="ChEBI" id="CHEBI:29105"/>
        <label>1</label>
    </ligand>
</feature>
<dbReference type="SUPFAM" id="SSF51556">
    <property type="entry name" value="Metallo-dependent hydrolases"/>
    <property type="match status" value="1"/>
</dbReference>
<dbReference type="PROSITE" id="PS51318">
    <property type="entry name" value="TAT"/>
    <property type="match status" value="1"/>
</dbReference>
<dbReference type="Proteomes" id="UP000445000">
    <property type="component" value="Unassembled WGS sequence"/>
</dbReference>
<keyword evidence="2" id="KW-0378">Hydrolase</keyword>
<proteinExistence type="inferred from homology"/>
<dbReference type="InterPro" id="IPR006311">
    <property type="entry name" value="TAT_signal"/>
</dbReference>
<dbReference type="InterPro" id="IPR001559">
    <property type="entry name" value="Phosphotriesterase"/>
</dbReference>
<organism evidence="6 7">
    <name type="scientific">Steroidobacter agaridevorans</name>
    <dbReference type="NCBI Taxonomy" id="2695856"/>
    <lineage>
        <taxon>Bacteria</taxon>
        <taxon>Pseudomonadati</taxon>
        <taxon>Pseudomonadota</taxon>
        <taxon>Gammaproteobacteria</taxon>
        <taxon>Steroidobacterales</taxon>
        <taxon>Steroidobacteraceae</taxon>
        <taxon>Steroidobacter</taxon>
    </lineage>
</organism>
<dbReference type="InterPro" id="IPR017947">
    <property type="entry name" value="AryldialkylPase_Zn-BS"/>
</dbReference>
<comment type="caution">
    <text evidence="6">The sequence shown here is derived from an EMBL/GenBank/DDBJ whole genome shotgun (WGS) entry which is preliminary data.</text>
</comment>
<dbReference type="GO" id="GO:0008270">
    <property type="term" value="F:zinc ion binding"/>
    <property type="evidence" value="ECO:0007669"/>
    <property type="project" value="InterPro"/>
</dbReference>
<dbReference type="RefSeq" id="WP_161811023.1">
    <property type="nucleotide sequence ID" value="NZ_BLJN01000001.1"/>
</dbReference>
<dbReference type="Pfam" id="PF02126">
    <property type="entry name" value="PTE"/>
    <property type="match status" value="1"/>
</dbReference>
<dbReference type="GO" id="GO:0016788">
    <property type="term" value="F:hydrolase activity, acting on ester bonds"/>
    <property type="evidence" value="ECO:0007669"/>
    <property type="project" value="InterPro"/>
</dbReference>
<dbReference type="Gene3D" id="3.20.20.140">
    <property type="entry name" value="Metal-dependent hydrolases"/>
    <property type="match status" value="1"/>
</dbReference>
<dbReference type="PIRSF" id="PIRSF016839">
    <property type="entry name" value="PhP"/>
    <property type="match status" value="1"/>
</dbReference>
<dbReference type="PROSITE" id="PS01322">
    <property type="entry name" value="PHOSPHOTRIESTERASE_1"/>
    <property type="match status" value="1"/>
</dbReference>
<feature type="binding site" evidence="4">
    <location>
        <position position="65"/>
    </location>
    <ligand>
        <name>Zn(2+)</name>
        <dbReference type="ChEBI" id="CHEBI:29105"/>
        <label>1</label>
    </ligand>
</feature>
<dbReference type="AlphaFoldDB" id="A0A829Y8L4"/>
<dbReference type="PROSITE" id="PS51347">
    <property type="entry name" value="PHOSPHOTRIESTERASE_2"/>
    <property type="match status" value="1"/>
</dbReference>
<sequence length="359" mass="39242">MTTRRDFLMQTTAAGLLAVECFQVAHASNADANTDAARLARAGVVQTVLGPLDASKLGFTLTHEHLGSGAEEIFGSRASSVADAVDKLKAARDAGIETIIDVTTFDIGRDIRYREEISRKSGMQIVAATGQHFFAPDSYNARTVEEIAQLFIREIDQGIDGTDIKAGVIKVAARDDTMTPAEEKVFKAAARASKATGVPIATHTNSHRRAGEKQAELFEAEGVSPARVSLGHSDDTDDMNYLRGLAKRGYTLGMDHTFWGMAPGATLPWQKRAGCIKQLIDDGFVDRIFLSNDWVHGDVEREKVNPDGMLFTIRKTIPYLKQIGVSQREIQMITVENPKRFFSRREALGHSSLGGHPSR</sequence>
<dbReference type="InterPro" id="IPR032466">
    <property type="entry name" value="Metal_Hydrolase"/>
</dbReference>
<evidence type="ECO:0000256" key="2">
    <source>
        <dbReference type="ARBA" id="ARBA00022801"/>
    </source>
</evidence>
<evidence type="ECO:0000256" key="1">
    <source>
        <dbReference type="ARBA" id="ARBA00022723"/>
    </source>
</evidence>